<dbReference type="SUPFAM" id="SSF50129">
    <property type="entry name" value="GroES-like"/>
    <property type="match status" value="2"/>
</dbReference>
<dbReference type="Gene3D" id="3.90.180.10">
    <property type="entry name" value="Medium-chain alcohol dehydrogenases, catalytic domain"/>
    <property type="match status" value="1"/>
</dbReference>
<dbReference type="InterPro" id="IPR036291">
    <property type="entry name" value="NAD(P)-bd_dom_sf"/>
</dbReference>
<dbReference type="Gene3D" id="3.40.50.720">
    <property type="entry name" value="NAD(P)-binding Rossmann-like Domain"/>
    <property type="match status" value="1"/>
</dbReference>
<sequence length="385" mass="39165">MSTTSVGAPERTVRAAVLETIGAEGPYERSRPISVREVGLRAPGPGELLVRVRAAGLCHSDLSVVDGARPRPVPMVLGHEAAGEVAALGPGTDARFAEGDRVVLFFVAPCGVCARCLEGRAALCERAAAANGAGDLVGGGRRWVDPSGDEPAHHLGVSAFSEYTVVSADSAVRVDPDLPFETAALFGCAVLTGVGAALKSADVRPGERVAVFGLGGVGLSSLLGTKVAGAAQIIGVDPVLGKRELAGRLGATETLVGGDDVVEAVKELTGGGADKVVDTTGNAGVLAQAYTATRPGGTTVTVGLPHPDRMLAIPAVSLVAQERTLRGSYLGSGVPARDIPSYISLYKQGLLPVTELLSGRLALDGINEGFDRLASGEAVRQVVLM</sequence>
<evidence type="ECO:0000256" key="1">
    <source>
        <dbReference type="ARBA" id="ARBA00001947"/>
    </source>
</evidence>
<comment type="caution">
    <text evidence="7">The sequence shown here is derived from an EMBL/GenBank/DDBJ whole genome shotgun (WGS) entry which is preliminary data.</text>
</comment>
<dbReference type="GO" id="GO:0008270">
    <property type="term" value="F:zinc ion binding"/>
    <property type="evidence" value="ECO:0007669"/>
    <property type="project" value="TreeGrafter"/>
</dbReference>
<name>A0A852TYT5_9ACTN</name>
<keyword evidence="4" id="KW-0862">Zinc</keyword>
<evidence type="ECO:0000256" key="2">
    <source>
        <dbReference type="ARBA" id="ARBA00008072"/>
    </source>
</evidence>
<reference evidence="7 8" key="1">
    <citation type="submission" date="2020-07" db="EMBL/GenBank/DDBJ databases">
        <title>Sequencing the genomes of 1000 actinobacteria strains.</title>
        <authorList>
            <person name="Klenk H.-P."/>
        </authorList>
    </citation>
    <scope>NUCLEOTIDE SEQUENCE [LARGE SCALE GENOMIC DNA]</scope>
    <source>
        <strain evidence="7 8">CXB654</strain>
    </source>
</reference>
<dbReference type="Pfam" id="PF08240">
    <property type="entry name" value="ADH_N"/>
    <property type="match status" value="1"/>
</dbReference>
<comment type="similarity">
    <text evidence="2">Belongs to the zinc-containing alcohol dehydrogenase family.</text>
</comment>
<dbReference type="Proteomes" id="UP000589036">
    <property type="component" value="Unassembled WGS sequence"/>
</dbReference>
<dbReference type="Pfam" id="PF00107">
    <property type="entry name" value="ADH_zinc_N"/>
    <property type="match status" value="1"/>
</dbReference>
<dbReference type="GO" id="GO:0005829">
    <property type="term" value="C:cytosol"/>
    <property type="evidence" value="ECO:0007669"/>
    <property type="project" value="TreeGrafter"/>
</dbReference>
<evidence type="ECO:0000256" key="4">
    <source>
        <dbReference type="ARBA" id="ARBA00022833"/>
    </source>
</evidence>
<evidence type="ECO:0000313" key="8">
    <source>
        <dbReference type="Proteomes" id="UP000589036"/>
    </source>
</evidence>
<keyword evidence="8" id="KW-1185">Reference proteome</keyword>
<dbReference type="RefSeq" id="WP_179643820.1">
    <property type="nucleotide sequence ID" value="NZ_BAAAYY010000003.1"/>
</dbReference>
<dbReference type="InterPro" id="IPR020843">
    <property type="entry name" value="ER"/>
</dbReference>
<feature type="domain" description="Enoyl reductase (ER)" evidence="6">
    <location>
        <begin position="25"/>
        <end position="384"/>
    </location>
</feature>
<dbReference type="GO" id="GO:0046294">
    <property type="term" value="P:formaldehyde catabolic process"/>
    <property type="evidence" value="ECO:0007669"/>
    <property type="project" value="TreeGrafter"/>
</dbReference>
<dbReference type="InterPro" id="IPR011032">
    <property type="entry name" value="GroES-like_sf"/>
</dbReference>
<evidence type="ECO:0000313" key="7">
    <source>
        <dbReference type="EMBL" id="NYE47953.1"/>
    </source>
</evidence>
<dbReference type="SUPFAM" id="SSF51735">
    <property type="entry name" value="NAD(P)-binding Rossmann-fold domains"/>
    <property type="match status" value="1"/>
</dbReference>
<keyword evidence="3" id="KW-0479">Metal-binding</keyword>
<dbReference type="PANTHER" id="PTHR43880:SF12">
    <property type="entry name" value="ALCOHOL DEHYDROGENASE CLASS-3"/>
    <property type="match status" value="1"/>
</dbReference>
<protein>
    <submittedName>
        <fullName evidence="7">Alcohol dehydrogenase</fullName>
        <ecNumber evidence="7">1.1.1.1</ecNumber>
    </submittedName>
</protein>
<evidence type="ECO:0000256" key="5">
    <source>
        <dbReference type="ARBA" id="ARBA00023027"/>
    </source>
</evidence>
<dbReference type="SMART" id="SM00829">
    <property type="entry name" value="PKS_ER"/>
    <property type="match status" value="1"/>
</dbReference>
<keyword evidence="5" id="KW-0520">NAD</keyword>
<dbReference type="AlphaFoldDB" id="A0A852TYT5"/>
<accession>A0A852TYT5</accession>
<dbReference type="PANTHER" id="PTHR43880">
    <property type="entry name" value="ALCOHOL DEHYDROGENASE"/>
    <property type="match status" value="1"/>
</dbReference>
<gene>
    <name evidence="7" type="ORF">HDA32_003073</name>
</gene>
<evidence type="ECO:0000256" key="3">
    <source>
        <dbReference type="ARBA" id="ARBA00022723"/>
    </source>
</evidence>
<dbReference type="EMBL" id="JACCCC010000001">
    <property type="protein sequence ID" value="NYE47953.1"/>
    <property type="molecule type" value="Genomic_DNA"/>
</dbReference>
<dbReference type="GO" id="GO:0004022">
    <property type="term" value="F:alcohol dehydrogenase (NAD+) activity"/>
    <property type="evidence" value="ECO:0007669"/>
    <property type="project" value="UniProtKB-EC"/>
</dbReference>
<organism evidence="7 8">
    <name type="scientific">Spinactinospora alkalitolerans</name>
    <dbReference type="NCBI Taxonomy" id="687207"/>
    <lineage>
        <taxon>Bacteria</taxon>
        <taxon>Bacillati</taxon>
        <taxon>Actinomycetota</taxon>
        <taxon>Actinomycetes</taxon>
        <taxon>Streptosporangiales</taxon>
        <taxon>Nocardiopsidaceae</taxon>
        <taxon>Spinactinospora</taxon>
    </lineage>
</organism>
<comment type="cofactor">
    <cofactor evidence="1">
        <name>Zn(2+)</name>
        <dbReference type="ChEBI" id="CHEBI:29105"/>
    </cofactor>
</comment>
<evidence type="ECO:0000259" key="6">
    <source>
        <dbReference type="SMART" id="SM00829"/>
    </source>
</evidence>
<proteinExistence type="inferred from homology"/>
<dbReference type="InterPro" id="IPR013149">
    <property type="entry name" value="ADH-like_C"/>
</dbReference>
<dbReference type="EC" id="1.1.1.1" evidence="7"/>
<dbReference type="InterPro" id="IPR013154">
    <property type="entry name" value="ADH-like_N"/>
</dbReference>
<dbReference type="GO" id="GO:0051903">
    <property type="term" value="F:S-(hydroxymethyl)glutathione dehydrogenase [NAD(P)+] activity"/>
    <property type="evidence" value="ECO:0007669"/>
    <property type="project" value="TreeGrafter"/>
</dbReference>
<dbReference type="FunFam" id="3.40.50.720:FF:000003">
    <property type="entry name" value="S-(hydroxymethyl)glutathione dehydrogenase"/>
    <property type="match status" value="1"/>
</dbReference>
<keyword evidence="7" id="KW-0560">Oxidoreductase</keyword>